<organism evidence="1">
    <name type="scientific">Arundo donax</name>
    <name type="common">Giant reed</name>
    <name type="synonym">Donax arundinaceus</name>
    <dbReference type="NCBI Taxonomy" id="35708"/>
    <lineage>
        <taxon>Eukaryota</taxon>
        <taxon>Viridiplantae</taxon>
        <taxon>Streptophyta</taxon>
        <taxon>Embryophyta</taxon>
        <taxon>Tracheophyta</taxon>
        <taxon>Spermatophyta</taxon>
        <taxon>Magnoliopsida</taxon>
        <taxon>Liliopsida</taxon>
        <taxon>Poales</taxon>
        <taxon>Poaceae</taxon>
        <taxon>PACMAD clade</taxon>
        <taxon>Arundinoideae</taxon>
        <taxon>Arundineae</taxon>
        <taxon>Arundo</taxon>
    </lineage>
</organism>
<sequence>MFRVQITKQDCNDCGCSLMNLTTMRSSFLFFSMDQQKFS</sequence>
<reference evidence="1" key="2">
    <citation type="journal article" date="2015" name="Data Brief">
        <title>Shoot transcriptome of the giant reed, Arundo donax.</title>
        <authorList>
            <person name="Barrero R.A."/>
            <person name="Guerrero F.D."/>
            <person name="Moolhuijzen P."/>
            <person name="Goolsby J.A."/>
            <person name="Tidwell J."/>
            <person name="Bellgard S.E."/>
            <person name="Bellgard M.I."/>
        </authorList>
    </citation>
    <scope>NUCLEOTIDE SEQUENCE</scope>
    <source>
        <tissue evidence="1">Shoot tissue taken approximately 20 cm above the soil surface</tissue>
    </source>
</reference>
<dbReference type="EMBL" id="GBRH01226212">
    <property type="protein sequence ID" value="JAD71683.1"/>
    <property type="molecule type" value="Transcribed_RNA"/>
</dbReference>
<name>A0A0A9CB63_ARUDO</name>
<protein>
    <submittedName>
        <fullName evidence="1">Uncharacterized protein</fullName>
    </submittedName>
</protein>
<evidence type="ECO:0000313" key="1">
    <source>
        <dbReference type="EMBL" id="JAD71683.1"/>
    </source>
</evidence>
<reference evidence="1" key="1">
    <citation type="submission" date="2014-09" db="EMBL/GenBank/DDBJ databases">
        <authorList>
            <person name="Magalhaes I.L.F."/>
            <person name="Oliveira U."/>
            <person name="Santos F.R."/>
            <person name="Vidigal T.H.D.A."/>
            <person name="Brescovit A.D."/>
            <person name="Santos A.J."/>
        </authorList>
    </citation>
    <scope>NUCLEOTIDE SEQUENCE</scope>
    <source>
        <tissue evidence="1">Shoot tissue taken approximately 20 cm above the soil surface</tissue>
    </source>
</reference>
<accession>A0A0A9CB63</accession>
<proteinExistence type="predicted"/>
<dbReference type="AlphaFoldDB" id="A0A0A9CB63"/>